<feature type="modified residue" description="4-aspartylphosphate" evidence="7">
    <location>
        <position position="827"/>
    </location>
</feature>
<keyword evidence="8" id="KW-0472">Membrane</keyword>
<dbReference type="Pfam" id="PF02518">
    <property type="entry name" value="HATPase_c"/>
    <property type="match status" value="1"/>
</dbReference>
<dbReference type="InterPro" id="IPR004358">
    <property type="entry name" value="Sig_transdc_His_kin-like_C"/>
</dbReference>
<dbReference type="Pfam" id="PF00672">
    <property type="entry name" value="HAMP"/>
    <property type="match status" value="1"/>
</dbReference>
<evidence type="ECO:0000256" key="2">
    <source>
        <dbReference type="ARBA" id="ARBA00004370"/>
    </source>
</evidence>
<dbReference type="SUPFAM" id="SSF47384">
    <property type="entry name" value="Homodimeric domain of signal transducing histidine kinase"/>
    <property type="match status" value="1"/>
</dbReference>
<dbReference type="RefSeq" id="WP_236891400.1">
    <property type="nucleotide sequence ID" value="NZ_AP024488.1"/>
</dbReference>
<feature type="domain" description="PAC" evidence="11">
    <location>
        <begin position="459"/>
        <end position="511"/>
    </location>
</feature>
<keyword evidence="5" id="KW-0808">Transferase</keyword>
<dbReference type="PANTHER" id="PTHR43304:SF1">
    <property type="entry name" value="PAC DOMAIN-CONTAINING PROTEIN"/>
    <property type="match status" value="1"/>
</dbReference>
<dbReference type="InterPro" id="IPR036890">
    <property type="entry name" value="HATPase_C_sf"/>
</dbReference>
<evidence type="ECO:0000256" key="7">
    <source>
        <dbReference type="PROSITE-ProRule" id="PRU00169"/>
    </source>
</evidence>
<dbReference type="InterPro" id="IPR024478">
    <property type="entry name" value="HlyB_4HB_MCP"/>
</dbReference>
<dbReference type="SMART" id="SM00304">
    <property type="entry name" value="HAMP"/>
    <property type="match status" value="1"/>
</dbReference>
<dbReference type="Proteomes" id="UP001320148">
    <property type="component" value="Chromosome"/>
</dbReference>
<dbReference type="InterPro" id="IPR000700">
    <property type="entry name" value="PAS-assoc_C"/>
</dbReference>
<dbReference type="InterPro" id="IPR035965">
    <property type="entry name" value="PAS-like_dom_sf"/>
</dbReference>
<dbReference type="Pfam" id="PF12729">
    <property type="entry name" value="4HB_MCP_1"/>
    <property type="match status" value="1"/>
</dbReference>
<dbReference type="InterPro" id="IPR001789">
    <property type="entry name" value="Sig_transdc_resp-reg_receiver"/>
</dbReference>
<evidence type="ECO:0000313" key="13">
    <source>
        <dbReference type="EMBL" id="BCS95116.1"/>
    </source>
</evidence>
<feature type="domain" description="Histidine kinase" evidence="9">
    <location>
        <begin position="531"/>
        <end position="756"/>
    </location>
</feature>
<dbReference type="SMART" id="SM00448">
    <property type="entry name" value="REC"/>
    <property type="match status" value="1"/>
</dbReference>
<dbReference type="PROSITE" id="PS50110">
    <property type="entry name" value="RESPONSE_REGULATORY"/>
    <property type="match status" value="1"/>
</dbReference>
<feature type="transmembrane region" description="Helical" evidence="8">
    <location>
        <begin position="12"/>
        <end position="31"/>
    </location>
</feature>
<evidence type="ECO:0000259" key="10">
    <source>
        <dbReference type="PROSITE" id="PS50110"/>
    </source>
</evidence>
<dbReference type="InterPro" id="IPR000014">
    <property type="entry name" value="PAS"/>
</dbReference>
<proteinExistence type="predicted"/>
<dbReference type="Gene3D" id="3.30.450.20">
    <property type="entry name" value="PAS domain"/>
    <property type="match status" value="2"/>
</dbReference>
<dbReference type="InterPro" id="IPR011006">
    <property type="entry name" value="CheY-like_superfamily"/>
</dbReference>
<dbReference type="SUPFAM" id="SSF55874">
    <property type="entry name" value="ATPase domain of HSP90 chaperone/DNA topoisomerase II/histidine kinase"/>
    <property type="match status" value="1"/>
</dbReference>
<keyword evidence="4 7" id="KW-0597">Phosphoprotein</keyword>
<organism evidence="13 14">
    <name type="scientific">Desulfoluna limicola</name>
    <dbReference type="NCBI Taxonomy" id="2810562"/>
    <lineage>
        <taxon>Bacteria</taxon>
        <taxon>Pseudomonadati</taxon>
        <taxon>Thermodesulfobacteriota</taxon>
        <taxon>Desulfobacteria</taxon>
        <taxon>Desulfobacterales</taxon>
        <taxon>Desulfolunaceae</taxon>
        <taxon>Desulfoluna</taxon>
    </lineage>
</organism>
<dbReference type="CDD" id="cd00156">
    <property type="entry name" value="REC"/>
    <property type="match status" value="1"/>
</dbReference>
<dbReference type="NCBIfam" id="TIGR00229">
    <property type="entry name" value="sensory_box"/>
    <property type="match status" value="2"/>
</dbReference>
<dbReference type="SUPFAM" id="SSF52172">
    <property type="entry name" value="CheY-like"/>
    <property type="match status" value="1"/>
</dbReference>
<evidence type="ECO:0000259" key="9">
    <source>
        <dbReference type="PROSITE" id="PS50109"/>
    </source>
</evidence>
<comment type="catalytic activity">
    <reaction evidence="1">
        <text>ATP + protein L-histidine = ADP + protein N-phospho-L-histidine.</text>
        <dbReference type="EC" id="2.7.13.3"/>
    </reaction>
</comment>
<dbReference type="PRINTS" id="PR00344">
    <property type="entry name" value="BCTRLSENSOR"/>
</dbReference>
<keyword evidence="8" id="KW-1133">Transmembrane helix</keyword>
<feature type="domain" description="Response regulatory" evidence="10">
    <location>
        <begin position="776"/>
        <end position="892"/>
    </location>
</feature>
<dbReference type="PANTHER" id="PTHR43304">
    <property type="entry name" value="PHYTOCHROME-LIKE PROTEIN CPH1"/>
    <property type="match status" value="1"/>
</dbReference>
<evidence type="ECO:0000256" key="4">
    <source>
        <dbReference type="ARBA" id="ARBA00022553"/>
    </source>
</evidence>
<dbReference type="Pfam" id="PF00072">
    <property type="entry name" value="Response_reg"/>
    <property type="match status" value="1"/>
</dbReference>
<dbReference type="Gene3D" id="1.10.287.130">
    <property type="match status" value="1"/>
</dbReference>
<dbReference type="Gene3D" id="2.10.70.100">
    <property type="match status" value="1"/>
</dbReference>
<protein>
    <recommendedName>
        <fullName evidence="3">histidine kinase</fullName>
        <ecNumber evidence="3">2.7.13.3</ecNumber>
    </recommendedName>
</protein>
<evidence type="ECO:0000256" key="8">
    <source>
        <dbReference type="SAM" id="Phobius"/>
    </source>
</evidence>
<evidence type="ECO:0000256" key="3">
    <source>
        <dbReference type="ARBA" id="ARBA00012438"/>
    </source>
</evidence>
<evidence type="ECO:0000256" key="5">
    <source>
        <dbReference type="ARBA" id="ARBA00022679"/>
    </source>
</evidence>
<dbReference type="InterPro" id="IPR052162">
    <property type="entry name" value="Sensor_kinase/Photoreceptor"/>
</dbReference>
<dbReference type="Gene3D" id="6.10.340.10">
    <property type="match status" value="1"/>
</dbReference>
<feature type="domain" description="PAC" evidence="11">
    <location>
        <begin position="333"/>
        <end position="384"/>
    </location>
</feature>
<dbReference type="SUPFAM" id="SSF158472">
    <property type="entry name" value="HAMP domain-like"/>
    <property type="match status" value="1"/>
</dbReference>
<keyword evidence="14" id="KW-1185">Reference proteome</keyword>
<evidence type="ECO:0000256" key="1">
    <source>
        <dbReference type="ARBA" id="ARBA00000085"/>
    </source>
</evidence>
<keyword evidence="6" id="KW-0418">Kinase</keyword>
<reference evidence="13 14" key="1">
    <citation type="submission" date="2021-02" db="EMBL/GenBank/DDBJ databases">
        <title>Complete genome of Desulfoluna sp. strain ASN36.</title>
        <authorList>
            <person name="Takahashi A."/>
            <person name="Kojima H."/>
            <person name="Fukui M."/>
        </authorList>
    </citation>
    <scope>NUCLEOTIDE SEQUENCE [LARGE SCALE GENOMIC DNA]</scope>
    <source>
        <strain evidence="13 14">ASN36</strain>
    </source>
</reference>
<feature type="domain" description="HAMP" evidence="12">
    <location>
        <begin position="209"/>
        <end position="261"/>
    </location>
</feature>
<dbReference type="CDD" id="cd06225">
    <property type="entry name" value="HAMP"/>
    <property type="match status" value="1"/>
</dbReference>
<dbReference type="SUPFAM" id="SSF55785">
    <property type="entry name" value="PYP-like sensor domain (PAS domain)"/>
    <property type="match status" value="2"/>
</dbReference>
<dbReference type="InterPro" id="IPR001610">
    <property type="entry name" value="PAC"/>
</dbReference>
<dbReference type="SMART" id="SM00388">
    <property type="entry name" value="HisKA"/>
    <property type="match status" value="1"/>
</dbReference>
<gene>
    <name evidence="13" type="ORF">DSLASN_07480</name>
</gene>
<dbReference type="EC" id="2.7.13.3" evidence="3"/>
<feature type="transmembrane region" description="Helical" evidence="8">
    <location>
        <begin position="185"/>
        <end position="207"/>
    </location>
</feature>
<dbReference type="InterPro" id="IPR003661">
    <property type="entry name" value="HisK_dim/P_dom"/>
</dbReference>
<evidence type="ECO:0000313" key="14">
    <source>
        <dbReference type="Proteomes" id="UP001320148"/>
    </source>
</evidence>
<evidence type="ECO:0000256" key="6">
    <source>
        <dbReference type="ARBA" id="ARBA00022777"/>
    </source>
</evidence>
<name>A0ABN6F0M9_9BACT</name>
<dbReference type="InterPro" id="IPR036097">
    <property type="entry name" value="HisK_dim/P_sf"/>
</dbReference>
<dbReference type="PROSITE" id="PS50109">
    <property type="entry name" value="HIS_KIN"/>
    <property type="match status" value="1"/>
</dbReference>
<accession>A0ABN6F0M9</accession>
<sequence length="899" mass="100427">MFRDLKIMHRLGIGFGTILILMICLGSVALYQMSELSNLTGKLYSHPFQVSNSVQRVGVNIVRLHAAMKDVALAHIPQEVAMATQAMEILEEEIEADFQTIERLYLGDPAMVKKAISSYQHWLPIRDEIIALVEKGESWRAAEITKGRCAGHMENVLQQISLLNEFAQSKAEGYFRHTRKVRHHAFVLMYWTLGTALSIGLFFTWIFTRSVASPVQEIVEVSDAIAKGDLHRKITYHSGDEMGQMAESLRQMLSGVIGEGQSIKQGIPIVLWTADTTLTMTYINRAAAILTEEFTDTPAWDLIGKSRVDDVMQDEDGLCGTMARKSLHYGIQSDMELFFRSRGGTRCLRCVTSQLKDLSGHVVGVMGVGIDITQRIKAEERLTESEARLEEAQRIAHLGHWECDLTTGIATWSRELYRILGLEPMEKSLSYDLLKQITSPEHFRRIRDILKTIQREGRTVFEERITLPGGHTRWVVGRGLLARNENGAPLTAFGTIQDITEQKLAEEERRLLENELRQSQKLQAIGTLAGGIAHDFNNILAAILGFSELLQEEIPEDAPQHQYVCEVLKAAQRARDLVKQILNFSRQADQTLAPVFLRPLINEAVKLLRATIPSTITIDLNLGRGEENPVMADPTQIHQMVMNLGTNAVHAMKKKGQRIIISLRQAPLPKSVLTRHPDLPMGEYQRLTITDQGCGLPPETLERIFDPFFTTKGPGEGTGMGLSVVHGIVTSLKGAIDVESDVGTGTRFSIFLPTVEAEYPVISNSPEAALPGGLEHILLVDDERSLITFSMKILERLGYRITACHTGDEALHLFRKNPYGFQLVITDMNMPNLSGTQMAEEMLNIRPDLPIILLTGYSDQVDEAQAKKIGIQRYLLKPLDRSQLAHAVRDAIGRETNNA</sequence>
<dbReference type="InterPro" id="IPR005467">
    <property type="entry name" value="His_kinase_dom"/>
</dbReference>
<comment type="subcellular location">
    <subcellularLocation>
        <location evidence="2">Membrane</location>
    </subcellularLocation>
</comment>
<dbReference type="InterPro" id="IPR003594">
    <property type="entry name" value="HATPase_dom"/>
</dbReference>
<dbReference type="Pfam" id="PF00512">
    <property type="entry name" value="HisKA"/>
    <property type="match status" value="1"/>
</dbReference>
<dbReference type="Pfam" id="PF08447">
    <property type="entry name" value="PAS_3"/>
    <property type="match status" value="1"/>
</dbReference>
<dbReference type="InterPro" id="IPR013655">
    <property type="entry name" value="PAS_fold_3"/>
</dbReference>
<dbReference type="Gene3D" id="3.40.50.2300">
    <property type="match status" value="1"/>
</dbReference>
<dbReference type="PROSITE" id="PS50885">
    <property type="entry name" value="HAMP"/>
    <property type="match status" value="1"/>
</dbReference>
<dbReference type="SMART" id="SM00387">
    <property type="entry name" value="HATPase_c"/>
    <property type="match status" value="1"/>
</dbReference>
<dbReference type="CDD" id="cd00082">
    <property type="entry name" value="HisKA"/>
    <property type="match status" value="1"/>
</dbReference>
<dbReference type="InterPro" id="IPR003660">
    <property type="entry name" value="HAMP_dom"/>
</dbReference>
<dbReference type="PROSITE" id="PS50113">
    <property type="entry name" value="PAC"/>
    <property type="match status" value="2"/>
</dbReference>
<dbReference type="EMBL" id="AP024488">
    <property type="protein sequence ID" value="BCS95116.1"/>
    <property type="molecule type" value="Genomic_DNA"/>
</dbReference>
<dbReference type="SMART" id="SM00086">
    <property type="entry name" value="PAC"/>
    <property type="match status" value="2"/>
</dbReference>
<keyword evidence="8" id="KW-0812">Transmembrane</keyword>
<evidence type="ECO:0000259" key="11">
    <source>
        <dbReference type="PROSITE" id="PS50113"/>
    </source>
</evidence>
<evidence type="ECO:0000259" key="12">
    <source>
        <dbReference type="PROSITE" id="PS50885"/>
    </source>
</evidence>
<dbReference type="Gene3D" id="3.30.565.10">
    <property type="entry name" value="Histidine kinase-like ATPase, C-terminal domain"/>
    <property type="match status" value="1"/>
</dbReference>